<dbReference type="EMBL" id="LR778301">
    <property type="protein sequence ID" value="CAB1369832.1"/>
    <property type="molecule type" value="Genomic_DNA"/>
</dbReference>
<reference evidence="1 2" key="1">
    <citation type="submission" date="2020-03" db="EMBL/GenBank/DDBJ databases">
        <authorList>
            <consortium name="Genoscope - CEA"/>
            <person name="William W."/>
        </authorList>
    </citation>
    <scope>NUCLEOTIDE SEQUENCE [LARGE SCALE GENOMIC DNA]</scope>
    <source>
        <strain evidence="2">DSM 16959</strain>
    </source>
</reference>
<dbReference type="AlphaFoldDB" id="A0A6S6XUX2"/>
<accession>A0A6S6XUX2</accession>
<keyword evidence="2" id="KW-1185">Reference proteome</keyword>
<protein>
    <submittedName>
        <fullName evidence="1">Uncharacterized protein</fullName>
    </submittedName>
</protein>
<dbReference type="Proteomes" id="UP000515733">
    <property type="component" value="Chromosome"/>
</dbReference>
<gene>
    <name evidence="1" type="ORF">DENOEST_2667</name>
</gene>
<sequence length="91" mass="10394">MLDLLFLLSPLLLVALCLASLVGLVRTFRSIRLRALRASQLHCLRIIGTTDRINGTDLHDILLTENLPLIIRLQEITFQAKTDFRRAMPRD</sequence>
<dbReference type="KEGG" id="doe:DENOEST_2667"/>
<evidence type="ECO:0000313" key="2">
    <source>
        <dbReference type="Proteomes" id="UP000515733"/>
    </source>
</evidence>
<organism evidence="1 2">
    <name type="scientific">Denitratisoma oestradiolicum</name>
    <dbReference type="NCBI Taxonomy" id="311182"/>
    <lineage>
        <taxon>Bacteria</taxon>
        <taxon>Pseudomonadati</taxon>
        <taxon>Pseudomonadota</taxon>
        <taxon>Betaproteobacteria</taxon>
        <taxon>Nitrosomonadales</taxon>
        <taxon>Sterolibacteriaceae</taxon>
        <taxon>Denitratisoma</taxon>
    </lineage>
</organism>
<proteinExistence type="predicted"/>
<evidence type="ECO:0000313" key="1">
    <source>
        <dbReference type="EMBL" id="CAB1369832.1"/>
    </source>
</evidence>
<name>A0A6S6XUX2_9PROT</name>